<sequence>MEWRKTLVIFVVVFMLLDVYLLFLLYMKQQENELDALSHTSFEDSLVERGIKIDQADFKTFPKQAHYLSAHYKQFALKDLKSLTKQKFQLVDNNKMISSDITDEVKAEAPNFTVLKSYVANNIYQGASYHLSTYDKTTNEIVFSQHYKTKRFVFGEEAKLIFHYEKGYVKSYQQTLLTDITPLEGSNDLISPLQGFESLFQNNKVADKTTVLDVQLGYYILGELESSNVYMPVWYYTVEVNGQKSQLMVDAIEGQVLTADMSNDTEYTTAS</sequence>
<dbReference type="RefSeq" id="WP_035315082.1">
    <property type="nucleotide sequence ID" value="NZ_AODH01000039.1"/>
</dbReference>
<organism evidence="3 4">
    <name type="scientific">Brochothrix campestris FSL F6-1037</name>
    <dbReference type="NCBI Taxonomy" id="1265861"/>
    <lineage>
        <taxon>Bacteria</taxon>
        <taxon>Bacillati</taxon>
        <taxon>Bacillota</taxon>
        <taxon>Bacilli</taxon>
        <taxon>Bacillales</taxon>
        <taxon>Listeriaceae</taxon>
        <taxon>Brochothrix</taxon>
    </lineage>
</organism>
<protein>
    <recommendedName>
        <fullName evidence="2">Regulatory protein YycH-like domain-containing protein</fullName>
    </recommendedName>
</protein>
<dbReference type="Gene3D" id="2.40.128.690">
    <property type="entry name" value="YycH protein, domain 3-like"/>
    <property type="match status" value="1"/>
</dbReference>
<dbReference type="EMBL" id="AODH01000039">
    <property type="protein sequence ID" value="EUJ37750.1"/>
    <property type="molecule type" value="Genomic_DNA"/>
</dbReference>
<proteinExistence type="predicted"/>
<evidence type="ECO:0000256" key="1">
    <source>
        <dbReference type="SAM" id="Phobius"/>
    </source>
</evidence>
<dbReference type="OrthoDB" id="2388036at2"/>
<dbReference type="InterPro" id="IPR018604">
    <property type="entry name" value="YycI-like"/>
</dbReference>
<evidence type="ECO:0000259" key="2">
    <source>
        <dbReference type="Pfam" id="PF09648"/>
    </source>
</evidence>
<comment type="caution">
    <text evidence="3">The sequence shown here is derived from an EMBL/GenBank/DDBJ whole genome shotgun (WGS) entry which is preliminary data.</text>
</comment>
<evidence type="ECO:0000313" key="3">
    <source>
        <dbReference type="EMBL" id="EUJ37750.1"/>
    </source>
</evidence>
<evidence type="ECO:0000313" key="4">
    <source>
        <dbReference type="Proteomes" id="UP000019243"/>
    </source>
</evidence>
<gene>
    <name evidence="3" type="ORF">BCAMP_09595</name>
</gene>
<dbReference type="Proteomes" id="UP000019243">
    <property type="component" value="Unassembled WGS sequence"/>
</dbReference>
<accession>W7CM72</accession>
<name>W7CM72_9LIST</name>
<dbReference type="Pfam" id="PF09648">
    <property type="entry name" value="YycI"/>
    <property type="match status" value="1"/>
</dbReference>
<dbReference type="AlphaFoldDB" id="W7CM72"/>
<keyword evidence="1" id="KW-0472">Membrane</keyword>
<reference evidence="3 4" key="1">
    <citation type="submission" date="2012-12" db="EMBL/GenBank/DDBJ databases">
        <title>Novel taxa of Listeriaceae from agricultural environments in the United States.</title>
        <authorList>
            <person name="den Bakker H.C."/>
            <person name="Allred A."/>
            <person name="Warchocki S."/>
            <person name="Wright E.M."/>
            <person name="Burrell A."/>
            <person name="Nightingale K.K."/>
            <person name="Kephart D."/>
            <person name="Wiedmann M."/>
        </authorList>
    </citation>
    <scope>NUCLEOTIDE SEQUENCE [LARGE SCALE GENOMIC DNA]</scope>
    <source>
        <strain evidence="3 4">FSL F6-1037</strain>
    </source>
</reference>
<dbReference type="GO" id="GO:0016020">
    <property type="term" value="C:membrane"/>
    <property type="evidence" value="ECO:0007669"/>
    <property type="project" value="InterPro"/>
</dbReference>
<feature type="transmembrane region" description="Helical" evidence="1">
    <location>
        <begin position="7"/>
        <end position="27"/>
    </location>
</feature>
<dbReference type="STRING" id="1265861.BCAMP_09595"/>
<keyword evidence="1" id="KW-0812">Transmembrane</keyword>
<keyword evidence="1" id="KW-1133">Transmembrane helix</keyword>
<feature type="domain" description="Regulatory protein YycH-like" evidence="2">
    <location>
        <begin position="38"/>
        <end position="252"/>
    </location>
</feature>
<keyword evidence="4" id="KW-1185">Reference proteome</keyword>